<dbReference type="SUPFAM" id="SSF158472">
    <property type="entry name" value="HAMP domain-like"/>
    <property type="match status" value="1"/>
</dbReference>
<dbReference type="Proteomes" id="UP000002407">
    <property type="component" value="Chromosome"/>
</dbReference>
<dbReference type="EC" id="2.7.13.3" evidence="3"/>
<dbReference type="Pfam" id="PF02518">
    <property type="entry name" value="HATPase_c"/>
    <property type="match status" value="1"/>
</dbReference>
<evidence type="ECO:0000256" key="4">
    <source>
        <dbReference type="ARBA" id="ARBA00022553"/>
    </source>
</evidence>
<dbReference type="InterPro" id="IPR036097">
    <property type="entry name" value="HisK_dim/P_sf"/>
</dbReference>
<evidence type="ECO:0000259" key="12">
    <source>
        <dbReference type="PROSITE" id="PS50885"/>
    </source>
</evidence>
<keyword evidence="8 10" id="KW-1133">Transmembrane helix</keyword>
<dbReference type="OrthoDB" id="9812241at2"/>
<dbReference type="InterPro" id="IPR003594">
    <property type="entry name" value="HATPase_dom"/>
</dbReference>
<proteinExistence type="predicted"/>
<evidence type="ECO:0000256" key="2">
    <source>
        <dbReference type="ARBA" id="ARBA00004141"/>
    </source>
</evidence>
<dbReference type="CDD" id="cd06225">
    <property type="entry name" value="HAMP"/>
    <property type="match status" value="1"/>
</dbReference>
<dbReference type="NCBIfam" id="NF038389">
    <property type="entry name" value="ArsS_fam_HK"/>
    <property type="match status" value="1"/>
</dbReference>
<dbReference type="GO" id="GO:0000155">
    <property type="term" value="F:phosphorelay sensor kinase activity"/>
    <property type="evidence" value="ECO:0007669"/>
    <property type="project" value="InterPro"/>
</dbReference>
<evidence type="ECO:0000313" key="13">
    <source>
        <dbReference type="EMBL" id="ABS51135.1"/>
    </source>
</evidence>
<evidence type="ECO:0000256" key="7">
    <source>
        <dbReference type="ARBA" id="ARBA00022777"/>
    </source>
</evidence>
<evidence type="ECO:0000256" key="1">
    <source>
        <dbReference type="ARBA" id="ARBA00000085"/>
    </source>
</evidence>
<dbReference type="eggNOG" id="COG0642">
    <property type="taxonomic scope" value="Bacteria"/>
</dbReference>
<evidence type="ECO:0000256" key="9">
    <source>
        <dbReference type="ARBA" id="ARBA00023136"/>
    </source>
</evidence>
<accession>A7I2G1</accession>
<dbReference type="PANTHER" id="PTHR45528">
    <property type="entry name" value="SENSOR HISTIDINE KINASE CPXA"/>
    <property type="match status" value="1"/>
</dbReference>
<evidence type="ECO:0000256" key="10">
    <source>
        <dbReference type="SAM" id="Phobius"/>
    </source>
</evidence>
<dbReference type="PROSITE" id="PS50885">
    <property type="entry name" value="HAMP"/>
    <property type="match status" value="1"/>
</dbReference>
<dbReference type="InterPro" id="IPR003660">
    <property type="entry name" value="HAMP_dom"/>
</dbReference>
<dbReference type="HOGENOM" id="CLU_051843_0_0_7"/>
<dbReference type="Gene3D" id="3.30.565.10">
    <property type="entry name" value="Histidine kinase-like ATPase, C-terminal domain"/>
    <property type="match status" value="1"/>
</dbReference>
<keyword evidence="5" id="KW-0808">Transferase</keyword>
<dbReference type="SUPFAM" id="SSF55874">
    <property type="entry name" value="ATPase domain of HSP90 chaperone/DNA topoisomerase II/histidine kinase"/>
    <property type="match status" value="1"/>
</dbReference>
<evidence type="ECO:0000256" key="5">
    <source>
        <dbReference type="ARBA" id="ARBA00022679"/>
    </source>
</evidence>
<reference evidence="14" key="1">
    <citation type="submission" date="2007-07" db="EMBL/GenBank/DDBJ databases">
        <title>Complete genome sequence of Campylobacter hominis ATCC BAA-381, a commensal isolated from the human gastrointestinal tract.</title>
        <authorList>
            <person name="Fouts D.E."/>
            <person name="Mongodin E.F."/>
            <person name="Puiu D."/>
            <person name="Sebastian Y."/>
            <person name="Miller W.G."/>
            <person name="Mandrell R.E."/>
            <person name="Nelson K.E."/>
        </authorList>
    </citation>
    <scope>NUCLEOTIDE SEQUENCE [LARGE SCALE GENOMIC DNA]</scope>
    <source>
        <strain evidence="14">ATCC BAA-381 / DSM 21671 / CCUG 45161 / LMG 19568 / NCTC 13146 / CH001A</strain>
    </source>
</reference>
<dbReference type="RefSeq" id="WP_012109001.1">
    <property type="nucleotide sequence ID" value="NC_009714.1"/>
</dbReference>
<keyword evidence="4" id="KW-0597">Phosphoprotein</keyword>
<name>A7I2G1_CAMHC</name>
<comment type="catalytic activity">
    <reaction evidence="1">
        <text>ATP + protein L-histidine = ADP + protein N-phospho-L-histidine.</text>
        <dbReference type="EC" id="2.7.13.3"/>
    </reaction>
</comment>
<protein>
    <recommendedName>
        <fullName evidence="3">histidine kinase</fullName>
        <ecNumber evidence="3">2.7.13.3</ecNumber>
    </recommendedName>
</protein>
<evidence type="ECO:0000259" key="11">
    <source>
        <dbReference type="PROSITE" id="PS50109"/>
    </source>
</evidence>
<dbReference type="GO" id="GO:0016020">
    <property type="term" value="C:membrane"/>
    <property type="evidence" value="ECO:0007669"/>
    <property type="project" value="UniProtKB-SubCell"/>
</dbReference>
<dbReference type="InterPro" id="IPR003661">
    <property type="entry name" value="HisK_dim/P_dom"/>
</dbReference>
<dbReference type="SMART" id="SM00387">
    <property type="entry name" value="HATPase_c"/>
    <property type="match status" value="1"/>
</dbReference>
<dbReference type="PANTHER" id="PTHR45528:SF12">
    <property type="entry name" value="SENSOR HISTIDINE KINASE ARSS"/>
    <property type="match status" value="1"/>
</dbReference>
<dbReference type="SUPFAM" id="SSF47384">
    <property type="entry name" value="Homodimeric domain of signal transducing histidine kinase"/>
    <property type="match status" value="1"/>
</dbReference>
<dbReference type="CDD" id="cd00075">
    <property type="entry name" value="HATPase"/>
    <property type="match status" value="1"/>
</dbReference>
<sequence>MKHSIISKITIIFVIAFALVCALFITFGNMQTNKAYTNIRANEINAINYLLGLYEKATPPSDLEKYFRNFGFHLVRDKNIVTNVITSGEKEFTQNTPIGIFESIKYGGSIYLTIKNETFLIVFEGLGTQNLNDPLWIGFILTVIVLFYLYLSMIKSFSPLKKLTKNIKKFGAGNLDVVIIDKKREDEIGELADEFNLAVSKIRELVYSRQLFLRTIMHELKTPIGKGRIISEMIDSEVQKNRLISVFERLEILINEFAKIEQLLSKNYALKYQECHFSLILEQVRDILLLDNFDEKISVCMNEDAIINVDFQLFTLALKNLIDNALKYSDDKKVRIICDNDKISVQNTGKPLLMSFEHYKQAFVRNNAEKVSGMGLGLYIIDKICAMHNFHFEHSYCANMHTFSVIFDKPAISQKNKKSKNEK</sequence>
<keyword evidence="9 10" id="KW-0472">Membrane</keyword>
<dbReference type="CDD" id="cd00082">
    <property type="entry name" value="HisKA"/>
    <property type="match status" value="1"/>
</dbReference>
<dbReference type="Gene3D" id="6.10.340.10">
    <property type="match status" value="1"/>
</dbReference>
<dbReference type="KEGG" id="cha:CHAB381_1146"/>
<dbReference type="EMBL" id="CP000776">
    <property type="protein sequence ID" value="ABS51135.1"/>
    <property type="molecule type" value="Genomic_DNA"/>
</dbReference>
<dbReference type="InterPro" id="IPR005467">
    <property type="entry name" value="His_kinase_dom"/>
</dbReference>
<dbReference type="AlphaFoldDB" id="A7I2G1"/>
<evidence type="ECO:0000256" key="3">
    <source>
        <dbReference type="ARBA" id="ARBA00012438"/>
    </source>
</evidence>
<organism evidence="13 14">
    <name type="scientific">Campylobacter hominis (strain ATCC BAA-381 / DSM 21671 / CCUG 45161 / LMG 19568 / NCTC 13146 / CH001A)</name>
    <dbReference type="NCBI Taxonomy" id="360107"/>
    <lineage>
        <taxon>Bacteria</taxon>
        <taxon>Pseudomonadati</taxon>
        <taxon>Campylobacterota</taxon>
        <taxon>Epsilonproteobacteria</taxon>
        <taxon>Campylobacterales</taxon>
        <taxon>Campylobacteraceae</taxon>
        <taxon>Campylobacter</taxon>
    </lineage>
</organism>
<dbReference type="STRING" id="360107.CHAB381_1146"/>
<dbReference type="InterPro" id="IPR047994">
    <property type="entry name" value="ArsS-like"/>
</dbReference>
<evidence type="ECO:0000313" key="14">
    <source>
        <dbReference type="Proteomes" id="UP000002407"/>
    </source>
</evidence>
<keyword evidence="6 10" id="KW-0812">Transmembrane</keyword>
<feature type="domain" description="Histidine kinase" evidence="11">
    <location>
        <begin position="215"/>
        <end position="389"/>
    </location>
</feature>
<feature type="transmembrane region" description="Helical" evidence="10">
    <location>
        <begin position="135"/>
        <end position="153"/>
    </location>
</feature>
<feature type="domain" description="HAMP" evidence="12">
    <location>
        <begin position="159"/>
        <end position="207"/>
    </location>
</feature>
<dbReference type="InterPro" id="IPR050398">
    <property type="entry name" value="HssS/ArlS-like"/>
</dbReference>
<keyword evidence="14" id="KW-1185">Reference proteome</keyword>
<gene>
    <name evidence="13" type="ordered locus">CHAB381_1146</name>
</gene>
<dbReference type="SMART" id="SM00304">
    <property type="entry name" value="HAMP"/>
    <property type="match status" value="1"/>
</dbReference>
<feature type="transmembrane region" description="Helical" evidence="10">
    <location>
        <begin position="9"/>
        <end position="28"/>
    </location>
</feature>
<evidence type="ECO:0000256" key="6">
    <source>
        <dbReference type="ARBA" id="ARBA00022692"/>
    </source>
</evidence>
<keyword evidence="7" id="KW-0418">Kinase</keyword>
<evidence type="ECO:0000256" key="8">
    <source>
        <dbReference type="ARBA" id="ARBA00022989"/>
    </source>
</evidence>
<dbReference type="InterPro" id="IPR036890">
    <property type="entry name" value="HATPase_C_sf"/>
</dbReference>
<comment type="subcellular location">
    <subcellularLocation>
        <location evidence="2">Membrane</location>
        <topology evidence="2">Multi-pass membrane protein</topology>
    </subcellularLocation>
</comment>
<dbReference type="Pfam" id="PF00672">
    <property type="entry name" value="HAMP"/>
    <property type="match status" value="1"/>
</dbReference>
<dbReference type="PROSITE" id="PS50109">
    <property type="entry name" value="HIS_KIN"/>
    <property type="match status" value="1"/>
</dbReference>